<sequence length="128" mass="14534">MEFIMNEEGFQSDFEFGTLKVSSNDQFGFRPYALLVSSVAVCSGGVLRKILEKKRISFDDIKISADVKRNPDIANRVEEIKLHFTIIGNDISEDKVEKAMNLTRKNCSMIQSVQDSIHVVETFEIKNV</sequence>
<protein>
    <submittedName>
        <fullName evidence="1">OsmC family peroxiredoxin</fullName>
    </submittedName>
</protein>
<dbReference type="Proteomes" id="UP000269301">
    <property type="component" value="Unassembled WGS sequence"/>
</dbReference>
<proteinExistence type="predicted"/>
<evidence type="ECO:0000313" key="2">
    <source>
        <dbReference type="Proteomes" id="UP000269301"/>
    </source>
</evidence>
<dbReference type="SUPFAM" id="SSF82784">
    <property type="entry name" value="OsmC-like"/>
    <property type="match status" value="1"/>
</dbReference>
<name>A0A495A2I7_9BACI</name>
<dbReference type="OrthoDB" id="13625at2"/>
<dbReference type="RefSeq" id="WP_121204286.1">
    <property type="nucleotide sequence ID" value="NZ_RBZP01000006.1"/>
</dbReference>
<gene>
    <name evidence="1" type="ORF">D8M06_10130</name>
</gene>
<comment type="caution">
    <text evidence="1">The sequence shown here is derived from an EMBL/GenBank/DDBJ whole genome shotgun (WGS) entry which is preliminary data.</text>
</comment>
<dbReference type="EMBL" id="RBZP01000006">
    <property type="protein sequence ID" value="RKQ33556.1"/>
    <property type="molecule type" value="Genomic_DNA"/>
</dbReference>
<accession>A0A495A2I7</accession>
<keyword evidence="2" id="KW-1185">Reference proteome</keyword>
<organism evidence="1 2">
    <name type="scientific">Oceanobacillus halophilus</name>
    <dbReference type="NCBI Taxonomy" id="930130"/>
    <lineage>
        <taxon>Bacteria</taxon>
        <taxon>Bacillati</taxon>
        <taxon>Bacillota</taxon>
        <taxon>Bacilli</taxon>
        <taxon>Bacillales</taxon>
        <taxon>Bacillaceae</taxon>
        <taxon>Oceanobacillus</taxon>
    </lineage>
</organism>
<dbReference type="PANTHER" id="PTHR34352:SF1">
    <property type="entry name" value="PROTEIN YHFA"/>
    <property type="match status" value="1"/>
</dbReference>
<evidence type="ECO:0000313" key="1">
    <source>
        <dbReference type="EMBL" id="RKQ33556.1"/>
    </source>
</evidence>
<dbReference type="InterPro" id="IPR036102">
    <property type="entry name" value="OsmC/Ohrsf"/>
</dbReference>
<dbReference type="PANTHER" id="PTHR34352">
    <property type="entry name" value="PROTEIN YHFA"/>
    <property type="match status" value="1"/>
</dbReference>
<dbReference type="InterPro" id="IPR003718">
    <property type="entry name" value="OsmC/Ohr_fam"/>
</dbReference>
<dbReference type="AlphaFoldDB" id="A0A495A2I7"/>
<dbReference type="Gene3D" id="3.30.300.20">
    <property type="match status" value="1"/>
</dbReference>
<reference evidence="1 2" key="1">
    <citation type="journal article" date="2016" name="Int. J. Syst. Evol. Microbiol.">
        <title>Oceanobacillus halophilus sp. nov., a novel moderately halophilic bacterium from a hypersaline lake.</title>
        <authorList>
            <person name="Amoozegar M.A."/>
            <person name="Bagheri M."/>
            <person name="Makhdoumi A."/>
            <person name="Nikou M.M."/>
            <person name="Fazeli S.A.S."/>
            <person name="Schumann P."/>
            <person name="Sproer C."/>
            <person name="Sanchez-Porro C."/>
            <person name="Ventosa A."/>
        </authorList>
    </citation>
    <scope>NUCLEOTIDE SEQUENCE [LARGE SCALE GENOMIC DNA]</scope>
    <source>
        <strain evidence="1 2">DSM 23996</strain>
    </source>
</reference>
<dbReference type="InterPro" id="IPR015946">
    <property type="entry name" value="KH_dom-like_a/b"/>
</dbReference>
<dbReference type="Pfam" id="PF02566">
    <property type="entry name" value="OsmC"/>
    <property type="match status" value="1"/>
</dbReference>